<dbReference type="Pfam" id="PF03235">
    <property type="entry name" value="GmrSD_N"/>
    <property type="match status" value="1"/>
</dbReference>
<dbReference type="EMBL" id="CP120943">
    <property type="protein sequence ID" value="WFG00118.1"/>
    <property type="molecule type" value="Genomic_DNA"/>
</dbReference>
<evidence type="ECO:0000313" key="2">
    <source>
        <dbReference type="EMBL" id="WFG00118.1"/>
    </source>
</evidence>
<organism evidence="2 3">
    <name type="scientific">Aeromonas caviae</name>
    <name type="common">Aeromonas punctata</name>
    <dbReference type="NCBI Taxonomy" id="648"/>
    <lineage>
        <taxon>Bacteria</taxon>
        <taxon>Pseudomonadati</taxon>
        <taxon>Pseudomonadota</taxon>
        <taxon>Gammaproteobacteria</taxon>
        <taxon>Aeromonadales</taxon>
        <taxon>Aeromonadaceae</taxon>
        <taxon>Aeromonas</taxon>
    </lineage>
</organism>
<evidence type="ECO:0000259" key="1">
    <source>
        <dbReference type="Pfam" id="PF03235"/>
    </source>
</evidence>
<proteinExistence type="predicted"/>
<geneLocation type="plasmid" evidence="2 3">
    <name>pAC1520</name>
</geneLocation>
<dbReference type="AlphaFoldDB" id="A0AAJ6CS37"/>
<gene>
    <name evidence="2" type="ORF">P5S46_21720</name>
</gene>
<dbReference type="RefSeq" id="WP_277857142.1">
    <property type="nucleotide sequence ID" value="NZ_CP120943.1"/>
</dbReference>
<protein>
    <submittedName>
        <fullName evidence="2">DUF262 domain-containing protein</fullName>
    </submittedName>
</protein>
<reference evidence="2" key="1">
    <citation type="submission" date="2023-03" db="EMBL/GenBank/DDBJ databases">
        <title>Aeromonas caviae strain AC1520.</title>
        <authorList>
            <person name="Xie T."/>
            <person name="Zhang Q."/>
            <person name="Deng J."/>
            <person name="Li X."/>
        </authorList>
    </citation>
    <scope>NUCLEOTIDE SEQUENCE</scope>
    <source>
        <strain evidence="2">AC1520</strain>
        <plasmid evidence="2">pAC1520</plasmid>
    </source>
</reference>
<name>A0AAJ6CS37_AERCA</name>
<accession>A0AAJ6CS37</accession>
<dbReference type="Proteomes" id="UP001218423">
    <property type="component" value="Plasmid pAC1520"/>
</dbReference>
<sequence length="202" mass="23280">MTLQNVDDSKSALLFSIIRPLPVAQYVIDVPIYQLERMLTRYEQEWRLDLTPDFQRGHVWTDAQRIAYLEGMFRGSVGQSQRQIQFNAPHWHNEHHGGDLPDEMQLLDGLQRLTTIRRFMAGELRIFKGLHVQDLDGSAFSSKMSQYALSFAIHTIPWRRDLLDYYLAINTGGTPHSKAEIKRVRGLLASAAEPGSRRIVEF</sequence>
<feature type="domain" description="GmrSD restriction endonucleases N-terminal" evidence="1">
    <location>
        <begin position="37"/>
        <end position="126"/>
    </location>
</feature>
<keyword evidence="2" id="KW-0614">Plasmid</keyword>
<dbReference type="InterPro" id="IPR004919">
    <property type="entry name" value="GmrSD_N"/>
</dbReference>
<evidence type="ECO:0000313" key="3">
    <source>
        <dbReference type="Proteomes" id="UP001218423"/>
    </source>
</evidence>